<sequence>MLTGTASDTNIEVETVARYFHPTTVLKKAQATKQAFSQAVANSPDVQVVHLSCHGYFDIESPVNSAIALADCVSSTFHLSCRYWHWRRWNHGI</sequence>
<dbReference type="EMBL" id="JAHHHN010000008">
    <property type="protein sequence ID" value="MBW4562556.1"/>
    <property type="molecule type" value="Genomic_DNA"/>
</dbReference>
<evidence type="ECO:0000259" key="1">
    <source>
        <dbReference type="Pfam" id="PF12770"/>
    </source>
</evidence>
<name>A0A951PZJ5_9NOST</name>
<accession>A0A951PZJ5</accession>
<reference evidence="2" key="2">
    <citation type="journal article" date="2022" name="Microbiol. Resour. Announc.">
        <title>Metagenome Sequencing to Explore Phylogenomics of Terrestrial Cyanobacteria.</title>
        <authorList>
            <person name="Ward R.D."/>
            <person name="Stajich J.E."/>
            <person name="Johansen J.R."/>
            <person name="Huntemann M."/>
            <person name="Clum A."/>
            <person name="Foster B."/>
            <person name="Foster B."/>
            <person name="Roux S."/>
            <person name="Palaniappan K."/>
            <person name="Varghese N."/>
            <person name="Mukherjee S."/>
            <person name="Reddy T.B.K."/>
            <person name="Daum C."/>
            <person name="Copeland A."/>
            <person name="Chen I.A."/>
            <person name="Ivanova N.N."/>
            <person name="Kyrpides N.C."/>
            <person name="Shapiro N."/>
            <person name="Eloe-Fadrosh E.A."/>
            <person name="Pietrasiak N."/>
        </authorList>
    </citation>
    <scope>NUCLEOTIDE SEQUENCE</scope>
    <source>
        <strain evidence="2">JT2-VF2</strain>
    </source>
</reference>
<dbReference type="Proteomes" id="UP000715781">
    <property type="component" value="Unassembled WGS sequence"/>
</dbReference>
<comment type="caution">
    <text evidence="2">The sequence shown here is derived from an EMBL/GenBank/DDBJ whole genome shotgun (WGS) entry which is preliminary data.</text>
</comment>
<organism evidence="2 3">
    <name type="scientific">Mojavia pulchra JT2-VF2</name>
    <dbReference type="NCBI Taxonomy" id="287848"/>
    <lineage>
        <taxon>Bacteria</taxon>
        <taxon>Bacillati</taxon>
        <taxon>Cyanobacteriota</taxon>
        <taxon>Cyanophyceae</taxon>
        <taxon>Nostocales</taxon>
        <taxon>Nostocaceae</taxon>
    </lineage>
</organism>
<dbReference type="Pfam" id="PF12770">
    <property type="entry name" value="CHAT"/>
    <property type="match status" value="1"/>
</dbReference>
<protein>
    <submittedName>
        <fullName evidence="2">CHAT domain-containing protein</fullName>
    </submittedName>
</protein>
<gene>
    <name evidence="2" type="ORF">KME32_15675</name>
</gene>
<dbReference type="InterPro" id="IPR024983">
    <property type="entry name" value="CHAT_dom"/>
</dbReference>
<evidence type="ECO:0000313" key="3">
    <source>
        <dbReference type="Proteomes" id="UP000715781"/>
    </source>
</evidence>
<feature type="domain" description="CHAT" evidence="1">
    <location>
        <begin position="7"/>
        <end position="71"/>
    </location>
</feature>
<dbReference type="AlphaFoldDB" id="A0A951PZJ5"/>
<reference evidence="2" key="1">
    <citation type="submission" date="2021-05" db="EMBL/GenBank/DDBJ databases">
        <authorList>
            <person name="Pietrasiak N."/>
            <person name="Ward R."/>
            <person name="Stajich J.E."/>
            <person name="Kurbessoian T."/>
        </authorList>
    </citation>
    <scope>NUCLEOTIDE SEQUENCE</scope>
    <source>
        <strain evidence="2">JT2-VF2</strain>
    </source>
</reference>
<evidence type="ECO:0000313" key="2">
    <source>
        <dbReference type="EMBL" id="MBW4562556.1"/>
    </source>
</evidence>
<proteinExistence type="predicted"/>